<name>A0A0L0FA70_9EUKA</name>
<dbReference type="AlphaFoldDB" id="A0A0L0FA70"/>
<dbReference type="SMART" id="SM01387">
    <property type="entry name" value="Ribosomal_S15"/>
    <property type="match status" value="1"/>
</dbReference>
<dbReference type="GO" id="GO:0003735">
    <property type="term" value="F:structural constituent of ribosome"/>
    <property type="evidence" value="ECO:0007669"/>
    <property type="project" value="InterPro"/>
</dbReference>
<evidence type="ECO:0000313" key="6">
    <source>
        <dbReference type="EMBL" id="KNC73597.1"/>
    </source>
</evidence>
<gene>
    <name evidence="6" type="ORF">SARC_13844</name>
</gene>
<accession>A0A0L0FA70</accession>
<dbReference type="Pfam" id="PF00312">
    <property type="entry name" value="Ribosomal_S15"/>
    <property type="match status" value="1"/>
</dbReference>
<keyword evidence="2 4" id="KW-0689">Ribosomal protein</keyword>
<dbReference type="InterPro" id="IPR000589">
    <property type="entry name" value="Ribosomal_uS15"/>
</dbReference>
<dbReference type="NCBIfam" id="TIGR00952">
    <property type="entry name" value="S15_bact"/>
    <property type="match status" value="1"/>
</dbReference>
<evidence type="ECO:0000256" key="3">
    <source>
        <dbReference type="ARBA" id="ARBA00023274"/>
    </source>
</evidence>
<dbReference type="GO" id="GO:0005737">
    <property type="term" value="C:cytoplasm"/>
    <property type="evidence" value="ECO:0007669"/>
    <property type="project" value="UniProtKB-ARBA"/>
</dbReference>
<dbReference type="InterPro" id="IPR009068">
    <property type="entry name" value="uS15_NS1_RNA-bd_sf"/>
</dbReference>
<dbReference type="OrthoDB" id="441444at2759"/>
<dbReference type="PANTHER" id="PTHR23321:SF26">
    <property type="entry name" value="SMALL RIBOSOMAL SUBUNIT PROTEIN US15M"/>
    <property type="match status" value="1"/>
</dbReference>
<dbReference type="STRING" id="667725.A0A0L0FA70"/>
<dbReference type="GO" id="GO:0006412">
    <property type="term" value="P:translation"/>
    <property type="evidence" value="ECO:0007669"/>
    <property type="project" value="InterPro"/>
</dbReference>
<dbReference type="SUPFAM" id="SSF47060">
    <property type="entry name" value="S15/NS1 RNA-binding domain"/>
    <property type="match status" value="1"/>
</dbReference>
<dbReference type="GO" id="GO:1990904">
    <property type="term" value="C:ribonucleoprotein complex"/>
    <property type="evidence" value="ECO:0007669"/>
    <property type="project" value="UniProtKB-KW"/>
</dbReference>
<evidence type="ECO:0000256" key="5">
    <source>
        <dbReference type="RuleBase" id="RU003920"/>
    </source>
</evidence>
<evidence type="ECO:0000256" key="1">
    <source>
        <dbReference type="ARBA" id="ARBA00008434"/>
    </source>
</evidence>
<comment type="similarity">
    <text evidence="1 4">Belongs to the universal ribosomal protein uS15 family.</text>
</comment>
<dbReference type="CDD" id="cd00353">
    <property type="entry name" value="Ribosomal_S15p_S13e"/>
    <property type="match status" value="1"/>
</dbReference>
<keyword evidence="7" id="KW-1185">Reference proteome</keyword>
<proteinExistence type="inferred from homology"/>
<dbReference type="GO" id="GO:0005840">
    <property type="term" value="C:ribosome"/>
    <property type="evidence" value="ECO:0007669"/>
    <property type="project" value="UniProtKB-KW"/>
</dbReference>
<sequence length="70" mass="8460">AAASARINYLVDHMKRNPKDLHSRRGLEQLVQNRRKMMKYLRRTNLERYVHCIDVLKLRPLPPMGQKDYR</sequence>
<organism evidence="6 7">
    <name type="scientific">Sphaeroforma arctica JP610</name>
    <dbReference type="NCBI Taxonomy" id="667725"/>
    <lineage>
        <taxon>Eukaryota</taxon>
        <taxon>Ichthyosporea</taxon>
        <taxon>Ichthyophonida</taxon>
        <taxon>Sphaeroforma</taxon>
    </lineage>
</organism>
<dbReference type="GeneID" id="25914348"/>
<dbReference type="Gene3D" id="1.10.287.10">
    <property type="entry name" value="S15/NS1, RNA-binding"/>
    <property type="match status" value="1"/>
</dbReference>
<evidence type="ECO:0000256" key="4">
    <source>
        <dbReference type="RuleBase" id="RU003919"/>
    </source>
</evidence>
<evidence type="ECO:0000313" key="7">
    <source>
        <dbReference type="Proteomes" id="UP000054560"/>
    </source>
</evidence>
<evidence type="ECO:0000256" key="2">
    <source>
        <dbReference type="ARBA" id="ARBA00022980"/>
    </source>
</evidence>
<protein>
    <recommendedName>
        <fullName evidence="5">30S ribosomal protein S15</fullName>
    </recommendedName>
</protein>
<dbReference type="Proteomes" id="UP000054560">
    <property type="component" value="Unassembled WGS sequence"/>
</dbReference>
<keyword evidence="3 4" id="KW-0687">Ribonucleoprotein</keyword>
<dbReference type="EMBL" id="KQ245415">
    <property type="protein sequence ID" value="KNC73597.1"/>
    <property type="molecule type" value="Genomic_DNA"/>
</dbReference>
<dbReference type="RefSeq" id="XP_014147499.1">
    <property type="nucleotide sequence ID" value="XM_014292024.1"/>
</dbReference>
<reference evidence="6 7" key="1">
    <citation type="submission" date="2011-02" db="EMBL/GenBank/DDBJ databases">
        <title>The Genome Sequence of Sphaeroforma arctica JP610.</title>
        <authorList>
            <consortium name="The Broad Institute Genome Sequencing Platform"/>
            <person name="Russ C."/>
            <person name="Cuomo C."/>
            <person name="Young S.K."/>
            <person name="Zeng Q."/>
            <person name="Gargeya S."/>
            <person name="Alvarado L."/>
            <person name="Berlin A."/>
            <person name="Chapman S.B."/>
            <person name="Chen Z."/>
            <person name="Freedman E."/>
            <person name="Gellesch M."/>
            <person name="Goldberg J."/>
            <person name="Griggs A."/>
            <person name="Gujja S."/>
            <person name="Heilman E."/>
            <person name="Heiman D."/>
            <person name="Howarth C."/>
            <person name="Mehta T."/>
            <person name="Neiman D."/>
            <person name="Pearson M."/>
            <person name="Roberts A."/>
            <person name="Saif S."/>
            <person name="Shea T."/>
            <person name="Shenoy N."/>
            <person name="Sisk P."/>
            <person name="Stolte C."/>
            <person name="Sykes S."/>
            <person name="White J."/>
            <person name="Yandava C."/>
            <person name="Burger G."/>
            <person name="Gray M.W."/>
            <person name="Holland P.W.H."/>
            <person name="King N."/>
            <person name="Lang F.B.F."/>
            <person name="Roger A.J."/>
            <person name="Ruiz-Trillo I."/>
            <person name="Haas B."/>
            <person name="Nusbaum C."/>
            <person name="Birren B."/>
        </authorList>
    </citation>
    <scope>NUCLEOTIDE SEQUENCE [LARGE SCALE GENOMIC DNA]</scope>
    <source>
        <strain evidence="6 7">JP610</strain>
    </source>
</reference>
<feature type="non-terminal residue" evidence="6">
    <location>
        <position position="1"/>
    </location>
</feature>
<dbReference type="PROSITE" id="PS00362">
    <property type="entry name" value="RIBOSOMAL_S15"/>
    <property type="match status" value="1"/>
</dbReference>
<dbReference type="PANTHER" id="PTHR23321">
    <property type="entry name" value="RIBOSOMAL PROTEIN S15, BACTERIAL AND ORGANELLAR"/>
    <property type="match status" value="1"/>
</dbReference>
<dbReference type="InterPro" id="IPR005290">
    <property type="entry name" value="Ribosomal_uS15_bac-type"/>
</dbReference>